<gene>
    <name evidence="1" type="ORF">ACFQU8_12370</name>
</gene>
<sequence>MSNLTEGEMSINRLSSFLYQEGEVKPASLLQIQKHVYHLKTVSHEHFLLKRHSQKLRMEQQWAFFVRQSSSVVISFQMFPNKRRYLYDGHYYWTLSPFIAGRKLNYRTEADRKVALQTIRQFHKDTKGVKLSYPRRPEIFYERWSKRLYRFQTTEMIFHKYGYETLFYDIVRTAKMYLQLIRTLDWETGEIDALRTGTWSHGDVAAHNFLQYDNDVYLIDYDLLSCSSTLHDYVQLGQRFLPYLNWDIDRLLAYHMVDESRVRAWLYALCIPSDVMRDWLYYIQRYSSHTQNYLIKMDANWSKQRSFLKHVQNVLN</sequence>
<evidence type="ECO:0000313" key="2">
    <source>
        <dbReference type="Proteomes" id="UP001596620"/>
    </source>
</evidence>
<dbReference type="Proteomes" id="UP001596620">
    <property type="component" value="Unassembled WGS sequence"/>
</dbReference>
<dbReference type="Gene3D" id="3.90.1200.10">
    <property type="match status" value="1"/>
</dbReference>
<dbReference type="EMBL" id="JBHTGR010000057">
    <property type="protein sequence ID" value="MFC7747982.1"/>
    <property type="molecule type" value="Genomic_DNA"/>
</dbReference>
<accession>A0ABW2UVL5</accession>
<evidence type="ECO:0000313" key="1">
    <source>
        <dbReference type="EMBL" id="MFC7747982.1"/>
    </source>
</evidence>
<dbReference type="SUPFAM" id="SSF56112">
    <property type="entry name" value="Protein kinase-like (PK-like)"/>
    <property type="match status" value="1"/>
</dbReference>
<dbReference type="InterPro" id="IPR011009">
    <property type="entry name" value="Kinase-like_dom_sf"/>
</dbReference>
<comment type="caution">
    <text evidence="1">The sequence shown here is derived from an EMBL/GenBank/DDBJ whole genome shotgun (WGS) entry which is preliminary data.</text>
</comment>
<keyword evidence="2" id="KW-1185">Reference proteome</keyword>
<protein>
    <recommendedName>
        <fullName evidence="3">Aminoglycoside phosphotransferase domain-containing protein</fullName>
    </recommendedName>
</protein>
<dbReference type="RefSeq" id="WP_382360705.1">
    <property type="nucleotide sequence ID" value="NZ_JBHTGR010000057.1"/>
</dbReference>
<reference evidence="2" key="1">
    <citation type="journal article" date="2019" name="Int. J. Syst. Evol. Microbiol.">
        <title>The Global Catalogue of Microorganisms (GCM) 10K type strain sequencing project: providing services to taxonomists for standard genome sequencing and annotation.</title>
        <authorList>
            <consortium name="The Broad Institute Genomics Platform"/>
            <consortium name="The Broad Institute Genome Sequencing Center for Infectious Disease"/>
            <person name="Wu L."/>
            <person name="Ma J."/>
        </authorList>
    </citation>
    <scope>NUCLEOTIDE SEQUENCE [LARGE SCALE GENOMIC DNA]</scope>
    <source>
        <strain evidence="2">JCM 30234</strain>
    </source>
</reference>
<name>A0ABW2UVL5_9BACI</name>
<evidence type="ECO:0008006" key="3">
    <source>
        <dbReference type="Google" id="ProtNLM"/>
    </source>
</evidence>
<organism evidence="1 2">
    <name type="scientific">Lentibacillus kimchii</name>
    <dbReference type="NCBI Taxonomy" id="1542911"/>
    <lineage>
        <taxon>Bacteria</taxon>
        <taxon>Bacillati</taxon>
        <taxon>Bacillota</taxon>
        <taxon>Bacilli</taxon>
        <taxon>Bacillales</taxon>
        <taxon>Bacillaceae</taxon>
        <taxon>Lentibacillus</taxon>
    </lineage>
</organism>
<proteinExistence type="predicted"/>